<sequence length="203" mass="21678">MLATTGGCADRLEASQPVVHAPTDSVADWSRNHAQPYGIPERALRSYAYAAYRVQKDGCSLGWPTIAALGAVLSDHGRAAGSSVSEDGKTTVPLRGLNLLRPDHPVAVPDTDQGRIDGNPTQDVPVGPMQIMPSRWEQYAATVEPQTPPEVDSMDDASLTVARLMCSKGNLNSPDGWAGAISEVDPDQDFVKAVHAKAEEYSR</sequence>
<dbReference type="Proteomes" id="UP000251577">
    <property type="component" value="Unassembled WGS sequence"/>
</dbReference>
<evidence type="ECO:0000313" key="3">
    <source>
        <dbReference type="Proteomes" id="UP000251577"/>
    </source>
</evidence>
<name>A0A364V3V7_9CORY</name>
<protein>
    <recommendedName>
        <fullName evidence="4">Transglycosylase SLT domain-containing protein</fullName>
    </recommendedName>
</protein>
<comment type="caution">
    <text evidence="2">The sequence shown here is derived from an EMBL/GenBank/DDBJ whole genome shotgun (WGS) entry which is preliminary data.</text>
</comment>
<dbReference type="EMBL" id="QHCV01000119">
    <property type="protein sequence ID" value="RAV31308.1"/>
    <property type="molecule type" value="Genomic_DNA"/>
</dbReference>
<accession>A0A364V3V7</accession>
<dbReference type="InterPro" id="IPR023346">
    <property type="entry name" value="Lysozyme-like_dom_sf"/>
</dbReference>
<proteinExistence type="predicted"/>
<dbReference type="AlphaFoldDB" id="A0A364V3V7"/>
<gene>
    <name evidence="2" type="ORF">DLJ54_09075</name>
</gene>
<dbReference type="SUPFAM" id="SSF53955">
    <property type="entry name" value="Lysozyme-like"/>
    <property type="match status" value="1"/>
</dbReference>
<organism evidence="2 3">
    <name type="scientific">Corynebacterium heidelbergense</name>
    <dbReference type="NCBI Taxonomy" id="2055947"/>
    <lineage>
        <taxon>Bacteria</taxon>
        <taxon>Bacillati</taxon>
        <taxon>Actinomycetota</taxon>
        <taxon>Actinomycetes</taxon>
        <taxon>Mycobacteriales</taxon>
        <taxon>Corynebacteriaceae</taxon>
        <taxon>Corynebacterium</taxon>
    </lineage>
</organism>
<evidence type="ECO:0008006" key="4">
    <source>
        <dbReference type="Google" id="ProtNLM"/>
    </source>
</evidence>
<reference evidence="2 3" key="1">
    <citation type="journal article" date="2018" name="Syst. Appl. Microbiol.">
        <title>Corynebacterium heidelbergense sp. nov., isolated from the preen glands of Egyptian geese (Alopochen aegyptiacus).</title>
        <authorList>
            <person name="Braun M.S."/>
            <person name="Wang E."/>
            <person name="Zimmermann S."/>
            <person name="Wink M."/>
        </authorList>
    </citation>
    <scope>NUCLEOTIDE SEQUENCE [LARGE SCALE GENOMIC DNA]</scope>
    <source>
        <strain evidence="2 3">647</strain>
    </source>
</reference>
<keyword evidence="3" id="KW-1185">Reference proteome</keyword>
<evidence type="ECO:0000256" key="1">
    <source>
        <dbReference type="SAM" id="MobiDB-lite"/>
    </source>
</evidence>
<feature type="region of interest" description="Disordered" evidence="1">
    <location>
        <begin position="106"/>
        <end position="125"/>
    </location>
</feature>
<evidence type="ECO:0000313" key="2">
    <source>
        <dbReference type="EMBL" id="RAV31308.1"/>
    </source>
</evidence>